<name>A0ABW4AWH9_9ACTN</name>
<sequence>MSTELIITARPILEQPGEHVPERPSWDCGKCGQSWPCANAKSDLLYEHLTTPAAALVRLALHMWEAFDDFAARGHIPADLRERFIGWVRDSP</sequence>
<dbReference type="RefSeq" id="WP_317789039.1">
    <property type="nucleotide sequence ID" value="NZ_AP028461.1"/>
</dbReference>
<evidence type="ECO:0008006" key="3">
    <source>
        <dbReference type="Google" id="ProtNLM"/>
    </source>
</evidence>
<comment type="caution">
    <text evidence="1">The sequence shown here is derived from an EMBL/GenBank/DDBJ whole genome shotgun (WGS) entry which is preliminary data.</text>
</comment>
<evidence type="ECO:0000313" key="2">
    <source>
        <dbReference type="Proteomes" id="UP001597183"/>
    </source>
</evidence>
<protein>
    <recommendedName>
        <fullName evidence="3">Flavin reductase</fullName>
    </recommendedName>
</protein>
<accession>A0ABW4AWH9</accession>
<dbReference type="Proteomes" id="UP001597183">
    <property type="component" value="Unassembled WGS sequence"/>
</dbReference>
<keyword evidence="2" id="KW-1185">Reference proteome</keyword>
<organism evidence="1 2">
    <name type="scientific">Actinoplanes sichuanensis</name>
    <dbReference type="NCBI Taxonomy" id="512349"/>
    <lineage>
        <taxon>Bacteria</taxon>
        <taxon>Bacillati</taxon>
        <taxon>Actinomycetota</taxon>
        <taxon>Actinomycetes</taxon>
        <taxon>Micromonosporales</taxon>
        <taxon>Micromonosporaceae</taxon>
        <taxon>Actinoplanes</taxon>
    </lineage>
</organism>
<evidence type="ECO:0000313" key="1">
    <source>
        <dbReference type="EMBL" id="MFD1374568.1"/>
    </source>
</evidence>
<gene>
    <name evidence="1" type="ORF">ACFQ5G_55350</name>
</gene>
<proteinExistence type="predicted"/>
<reference evidence="2" key="1">
    <citation type="journal article" date="2019" name="Int. J. Syst. Evol. Microbiol.">
        <title>The Global Catalogue of Microorganisms (GCM) 10K type strain sequencing project: providing services to taxonomists for standard genome sequencing and annotation.</title>
        <authorList>
            <consortium name="The Broad Institute Genomics Platform"/>
            <consortium name="The Broad Institute Genome Sequencing Center for Infectious Disease"/>
            <person name="Wu L."/>
            <person name="Ma J."/>
        </authorList>
    </citation>
    <scope>NUCLEOTIDE SEQUENCE [LARGE SCALE GENOMIC DNA]</scope>
    <source>
        <strain evidence="2">CCM 7526</strain>
    </source>
</reference>
<dbReference type="EMBL" id="JBHTMK010000086">
    <property type="protein sequence ID" value="MFD1374568.1"/>
    <property type="molecule type" value="Genomic_DNA"/>
</dbReference>